<feature type="domain" description="MYND-type" evidence="5">
    <location>
        <begin position="89"/>
        <end position="126"/>
    </location>
</feature>
<dbReference type="Pfam" id="PF01753">
    <property type="entry name" value="zf-MYND"/>
    <property type="match status" value="1"/>
</dbReference>
<evidence type="ECO:0000313" key="6">
    <source>
        <dbReference type="EMBL" id="KAF0748717.1"/>
    </source>
</evidence>
<keyword evidence="2 4" id="KW-0863">Zinc-finger</keyword>
<organism evidence="6 7">
    <name type="scientific">Aphis craccivora</name>
    <name type="common">Cowpea aphid</name>
    <dbReference type="NCBI Taxonomy" id="307492"/>
    <lineage>
        <taxon>Eukaryota</taxon>
        <taxon>Metazoa</taxon>
        <taxon>Ecdysozoa</taxon>
        <taxon>Arthropoda</taxon>
        <taxon>Hexapoda</taxon>
        <taxon>Insecta</taxon>
        <taxon>Pterygota</taxon>
        <taxon>Neoptera</taxon>
        <taxon>Paraneoptera</taxon>
        <taxon>Hemiptera</taxon>
        <taxon>Sternorrhyncha</taxon>
        <taxon>Aphidomorpha</taxon>
        <taxon>Aphidoidea</taxon>
        <taxon>Aphididae</taxon>
        <taxon>Aphidini</taxon>
        <taxon>Aphis</taxon>
        <taxon>Aphis</taxon>
    </lineage>
</organism>
<gene>
    <name evidence="6" type="ORF">FWK35_00016845</name>
</gene>
<reference evidence="6 7" key="1">
    <citation type="submission" date="2019-08" db="EMBL/GenBank/DDBJ databases">
        <title>Whole genome of Aphis craccivora.</title>
        <authorList>
            <person name="Voronova N.V."/>
            <person name="Shulinski R.S."/>
            <person name="Bandarenka Y.V."/>
            <person name="Zhorov D.G."/>
            <person name="Warner D."/>
        </authorList>
    </citation>
    <scope>NUCLEOTIDE SEQUENCE [LARGE SCALE GENOMIC DNA]</scope>
    <source>
        <strain evidence="6">180601</strain>
        <tissue evidence="6">Whole Body</tissue>
    </source>
</reference>
<dbReference type="PROSITE" id="PS50865">
    <property type="entry name" value="ZF_MYND_2"/>
    <property type="match status" value="1"/>
</dbReference>
<keyword evidence="3" id="KW-0862">Zinc</keyword>
<keyword evidence="7" id="KW-1185">Reference proteome</keyword>
<evidence type="ECO:0000256" key="1">
    <source>
        <dbReference type="ARBA" id="ARBA00022723"/>
    </source>
</evidence>
<dbReference type="InterPro" id="IPR002893">
    <property type="entry name" value="Znf_MYND"/>
</dbReference>
<dbReference type="Gene3D" id="6.10.140.2220">
    <property type="match status" value="1"/>
</dbReference>
<protein>
    <submittedName>
        <fullName evidence="6">MYND-type domain-containing protein</fullName>
    </submittedName>
</protein>
<name>A0A6G0Y427_APHCR</name>
<dbReference type="SUPFAM" id="SSF144232">
    <property type="entry name" value="HIT/MYND zinc finger-like"/>
    <property type="match status" value="1"/>
</dbReference>
<evidence type="ECO:0000256" key="2">
    <source>
        <dbReference type="ARBA" id="ARBA00022771"/>
    </source>
</evidence>
<accession>A0A6G0Y427</accession>
<evidence type="ECO:0000256" key="4">
    <source>
        <dbReference type="PROSITE-ProRule" id="PRU00134"/>
    </source>
</evidence>
<dbReference type="GO" id="GO:0008270">
    <property type="term" value="F:zinc ion binding"/>
    <property type="evidence" value="ECO:0007669"/>
    <property type="project" value="UniProtKB-KW"/>
</dbReference>
<comment type="caution">
    <text evidence="6">The sequence shown here is derived from an EMBL/GenBank/DDBJ whole genome shotgun (WGS) entry which is preliminary data.</text>
</comment>
<dbReference type="Proteomes" id="UP000478052">
    <property type="component" value="Unassembled WGS sequence"/>
</dbReference>
<dbReference type="AlphaFoldDB" id="A0A6G0Y427"/>
<evidence type="ECO:0000259" key="5">
    <source>
        <dbReference type="PROSITE" id="PS50865"/>
    </source>
</evidence>
<evidence type="ECO:0000313" key="7">
    <source>
        <dbReference type="Proteomes" id="UP000478052"/>
    </source>
</evidence>
<sequence>MAHRDNPQPGGPDPPSQLRPGGWLLQYLIGAITNAHLVQIATSSSETGTGTPIYMTFKPAVQKINPQQSVLFKEMKATLLYLTTNSCYVKDCNNSATMMCSSCKTVMYCFHNCHRRDWYDNHIKDCERLLNKRLKRS</sequence>
<proteinExistence type="predicted"/>
<evidence type="ECO:0000256" key="3">
    <source>
        <dbReference type="ARBA" id="ARBA00022833"/>
    </source>
</evidence>
<keyword evidence="1" id="KW-0479">Metal-binding</keyword>
<dbReference type="EMBL" id="VUJU01006368">
    <property type="protein sequence ID" value="KAF0748717.1"/>
    <property type="molecule type" value="Genomic_DNA"/>
</dbReference>